<evidence type="ECO:0000313" key="9">
    <source>
        <dbReference type="EMBL" id="PWN20218.1"/>
    </source>
</evidence>
<comment type="subcellular location">
    <subcellularLocation>
        <location evidence="1 6">Nucleus</location>
    </subcellularLocation>
</comment>
<evidence type="ECO:0000256" key="2">
    <source>
        <dbReference type="ARBA" id="ARBA00006677"/>
    </source>
</evidence>
<dbReference type="RefSeq" id="XP_025347378.1">
    <property type="nucleotide sequence ID" value="XM_025492586.1"/>
</dbReference>
<dbReference type="InterPro" id="IPR036224">
    <property type="entry name" value="GINS_bundle-like_dom_sf"/>
</dbReference>
<evidence type="ECO:0000256" key="3">
    <source>
        <dbReference type="ARBA" id="ARBA00015143"/>
    </source>
</evidence>
<dbReference type="GO" id="GO:1902983">
    <property type="term" value="P:DNA strand elongation involved in mitotic DNA replication"/>
    <property type="evidence" value="ECO:0007669"/>
    <property type="project" value="TreeGrafter"/>
</dbReference>
<evidence type="ECO:0000256" key="5">
    <source>
        <dbReference type="ARBA" id="ARBA00023242"/>
    </source>
</evidence>
<accession>A0A316U5V3</accession>
<comment type="similarity">
    <text evidence="2 6">Belongs to the GINS1/PSF1 family.</text>
</comment>
<sequence length="206" mass="22516">MSSVPGGAEFAAEAAERDPSLAAQLLSHHLAVQRNKRCLLVYHNHRMDWLKRKLWEKGGSVALVLEEEEEGGAAGAGAGPTSAAAGAAGAGQKSHPVELRAKLSTGELSWLRNYASLLTAYKSEFLDILDIASPLSASSSSRARGRHRLEYKPPDELMVTVVAMRDAREVMTEMGTLNLRRGERMRVRRNEVEGLIVRGWLEVAED</sequence>
<reference evidence="9 10" key="1">
    <citation type="journal article" date="2018" name="Mol. Biol. Evol.">
        <title>Broad Genomic Sampling Reveals a Smut Pathogenic Ancestry of the Fungal Clade Ustilaginomycotina.</title>
        <authorList>
            <person name="Kijpornyongpan T."/>
            <person name="Mondo S.J."/>
            <person name="Barry K."/>
            <person name="Sandor L."/>
            <person name="Lee J."/>
            <person name="Lipzen A."/>
            <person name="Pangilinan J."/>
            <person name="LaButti K."/>
            <person name="Hainaut M."/>
            <person name="Henrissat B."/>
            <person name="Grigoriev I.V."/>
            <person name="Spatafora J.W."/>
            <person name="Aime M.C."/>
        </authorList>
    </citation>
    <scope>NUCLEOTIDE SEQUENCE [LARGE SCALE GENOMIC DNA]</scope>
    <source>
        <strain evidence="9 10">MCA 4718</strain>
    </source>
</reference>
<dbReference type="PANTHER" id="PTHR12914">
    <property type="entry name" value="PARTNER OF SLD5"/>
    <property type="match status" value="1"/>
</dbReference>
<evidence type="ECO:0000256" key="4">
    <source>
        <dbReference type="ARBA" id="ARBA00022705"/>
    </source>
</evidence>
<dbReference type="OrthoDB" id="10252587at2759"/>
<evidence type="ECO:0000259" key="8">
    <source>
        <dbReference type="Pfam" id="PF05916"/>
    </source>
</evidence>
<dbReference type="PANTHER" id="PTHR12914:SF2">
    <property type="entry name" value="DNA REPLICATION COMPLEX GINS PROTEIN PSF1"/>
    <property type="match status" value="1"/>
</dbReference>
<dbReference type="Proteomes" id="UP000245942">
    <property type="component" value="Unassembled WGS sequence"/>
</dbReference>
<feature type="domain" description="GINS subunit" evidence="8">
    <location>
        <begin position="20"/>
        <end position="124"/>
    </location>
</feature>
<evidence type="ECO:0000256" key="6">
    <source>
        <dbReference type="RuleBase" id="RU368085"/>
    </source>
</evidence>
<comment type="subunit">
    <text evidence="6">Component of the GINS complex.</text>
</comment>
<dbReference type="InterPro" id="IPR005339">
    <property type="entry name" value="GINS_Psf1"/>
</dbReference>
<feature type="region of interest" description="Disordered" evidence="7">
    <location>
        <begin position="72"/>
        <end position="91"/>
    </location>
</feature>
<feature type="compositionally biased region" description="Low complexity" evidence="7">
    <location>
        <begin position="79"/>
        <end position="91"/>
    </location>
</feature>
<organism evidence="9 10">
    <name type="scientific">Pseudomicrostroma glucosiphilum</name>
    <dbReference type="NCBI Taxonomy" id="1684307"/>
    <lineage>
        <taxon>Eukaryota</taxon>
        <taxon>Fungi</taxon>
        <taxon>Dikarya</taxon>
        <taxon>Basidiomycota</taxon>
        <taxon>Ustilaginomycotina</taxon>
        <taxon>Exobasidiomycetes</taxon>
        <taxon>Microstromatales</taxon>
        <taxon>Microstromatales incertae sedis</taxon>
        <taxon>Pseudomicrostroma</taxon>
    </lineage>
</organism>
<dbReference type="Gene3D" id="1.20.58.1030">
    <property type="match status" value="1"/>
</dbReference>
<keyword evidence="10" id="KW-1185">Reference proteome</keyword>
<dbReference type="SUPFAM" id="SSF158573">
    <property type="entry name" value="GINS helical bundle-like"/>
    <property type="match status" value="1"/>
</dbReference>
<dbReference type="EMBL" id="KZ819328">
    <property type="protein sequence ID" value="PWN20218.1"/>
    <property type="molecule type" value="Genomic_DNA"/>
</dbReference>
<dbReference type="Pfam" id="PF05916">
    <property type="entry name" value="Sld5"/>
    <property type="match status" value="1"/>
</dbReference>
<dbReference type="AlphaFoldDB" id="A0A316U5V3"/>
<dbReference type="STRING" id="1684307.A0A316U5V3"/>
<keyword evidence="5 6" id="KW-0539">Nucleus</keyword>
<gene>
    <name evidence="9" type="ORF">BCV69DRAFT_283098</name>
</gene>
<evidence type="ECO:0000256" key="7">
    <source>
        <dbReference type="SAM" id="MobiDB-lite"/>
    </source>
</evidence>
<protein>
    <recommendedName>
        <fullName evidence="3 6">DNA replication complex GINS protein PSF1</fullName>
    </recommendedName>
</protein>
<keyword evidence="4 6" id="KW-0235">DNA replication</keyword>
<dbReference type="InterPro" id="IPR021151">
    <property type="entry name" value="GINS_A"/>
</dbReference>
<dbReference type="GeneID" id="37014320"/>
<comment type="function">
    <text evidence="6">Required for correct functioning of the GINS complex, a complex that plays an essential role in the initiation of DNA replication, and progression of DNA replication forks. GINS complex seems to bind preferentially to single-stranded DNA.</text>
</comment>
<dbReference type="GO" id="GO:0000811">
    <property type="term" value="C:GINS complex"/>
    <property type="evidence" value="ECO:0007669"/>
    <property type="project" value="UniProtKB-UniRule"/>
</dbReference>
<proteinExistence type="inferred from homology"/>
<name>A0A316U5V3_9BASI</name>
<evidence type="ECO:0000313" key="10">
    <source>
        <dbReference type="Proteomes" id="UP000245942"/>
    </source>
</evidence>
<evidence type="ECO:0000256" key="1">
    <source>
        <dbReference type="ARBA" id="ARBA00004123"/>
    </source>
</evidence>